<dbReference type="EMBL" id="CM015727">
    <property type="protein sequence ID" value="KAF3701579.1"/>
    <property type="molecule type" value="Genomic_DNA"/>
</dbReference>
<reference evidence="2" key="2">
    <citation type="submission" date="2019-02" db="EMBL/GenBank/DDBJ databases">
        <title>Opniocepnalus argus Var Kimnra genome.</title>
        <authorList>
            <person name="Zhou C."/>
            <person name="Xiao S."/>
        </authorList>
    </citation>
    <scope>NUCLEOTIDE SEQUENCE [LARGE SCALE GENOMIC DNA]</scope>
</reference>
<dbReference type="Proteomes" id="UP000503349">
    <property type="component" value="Chromosome 16"/>
</dbReference>
<sequence length="52" mass="5970">MHIFRLWEENKSTQQKPKHRFSQLADLNLGPSGITDHSTIVLPTGFIVHSKK</sequence>
<evidence type="ECO:0000313" key="2">
    <source>
        <dbReference type="Proteomes" id="UP000503349"/>
    </source>
</evidence>
<name>A0A6G1QGR0_CHAAH</name>
<keyword evidence="2" id="KW-1185">Reference proteome</keyword>
<accession>A0A6G1QGR0</accession>
<protein>
    <submittedName>
        <fullName evidence="1">Uncharacterized protein</fullName>
    </submittedName>
</protein>
<proteinExistence type="predicted"/>
<gene>
    <name evidence="1" type="ORF">EXN66_Car017267</name>
</gene>
<dbReference type="AlphaFoldDB" id="A0A6G1QGR0"/>
<evidence type="ECO:0000313" key="1">
    <source>
        <dbReference type="EMBL" id="KAF3701579.1"/>
    </source>
</evidence>
<organism evidence="1 2">
    <name type="scientific">Channa argus</name>
    <name type="common">Northern snakehead</name>
    <name type="synonym">Ophicephalus argus</name>
    <dbReference type="NCBI Taxonomy" id="215402"/>
    <lineage>
        <taxon>Eukaryota</taxon>
        <taxon>Metazoa</taxon>
        <taxon>Chordata</taxon>
        <taxon>Craniata</taxon>
        <taxon>Vertebrata</taxon>
        <taxon>Euteleostomi</taxon>
        <taxon>Actinopterygii</taxon>
        <taxon>Neopterygii</taxon>
        <taxon>Teleostei</taxon>
        <taxon>Neoteleostei</taxon>
        <taxon>Acanthomorphata</taxon>
        <taxon>Anabantaria</taxon>
        <taxon>Anabantiformes</taxon>
        <taxon>Channoidei</taxon>
        <taxon>Channidae</taxon>
        <taxon>Channa</taxon>
    </lineage>
</organism>
<reference evidence="1 2" key="1">
    <citation type="submission" date="2019-02" db="EMBL/GenBank/DDBJ databases">
        <title>Opniocepnalus argus genome.</title>
        <authorList>
            <person name="Zhou C."/>
            <person name="Xiao S."/>
        </authorList>
    </citation>
    <scope>NUCLEOTIDE SEQUENCE [LARGE SCALE GENOMIC DNA]</scope>
    <source>
        <strain evidence="1">OARG1902GOOAL</strain>
        <tissue evidence="1">Muscle</tissue>
    </source>
</reference>